<proteinExistence type="predicted"/>
<dbReference type="InterPro" id="IPR036397">
    <property type="entry name" value="RNaseH_sf"/>
</dbReference>
<dbReference type="InterPro" id="IPR008042">
    <property type="entry name" value="Retrotrans_Pao"/>
</dbReference>
<accession>A0A182RLZ0</accession>
<dbReference type="Pfam" id="PF05380">
    <property type="entry name" value="Peptidase_A17"/>
    <property type="match status" value="1"/>
</dbReference>
<dbReference type="Gene3D" id="3.30.420.10">
    <property type="entry name" value="Ribonuclease H-like superfamily/Ribonuclease H"/>
    <property type="match status" value="1"/>
</dbReference>
<evidence type="ECO:0000313" key="1">
    <source>
        <dbReference type="EnsemblMetazoa" id="AFUN007262-PA"/>
    </source>
</evidence>
<name>A0A182RLZ0_ANOFN</name>
<dbReference type="PANTHER" id="PTHR47331">
    <property type="entry name" value="PHD-TYPE DOMAIN-CONTAINING PROTEIN"/>
    <property type="match status" value="1"/>
</dbReference>
<dbReference type="VEuPathDB" id="VectorBase:AFUN2_012907"/>
<organism evidence="1">
    <name type="scientific">Anopheles funestus</name>
    <name type="common">African malaria mosquito</name>
    <dbReference type="NCBI Taxonomy" id="62324"/>
    <lineage>
        <taxon>Eukaryota</taxon>
        <taxon>Metazoa</taxon>
        <taxon>Ecdysozoa</taxon>
        <taxon>Arthropoda</taxon>
        <taxon>Hexapoda</taxon>
        <taxon>Insecta</taxon>
        <taxon>Pterygota</taxon>
        <taxon>Neoptera</taxon>
        <taxon>Endopterygota</taxon>
        <taxon>Diptera</taxon>
        <taxon>Nematocera</taxon>
        <taxon>Culicoidea</taxon>
        <taxon>Culicidae</taxon>
        <taxon>Anophelinae</taxon>
        <taxon>Anopheles</taxon>
    </lineage>
</organism>
<dbReference type="VEuPathDB" id="VectorBase:AFUN007262"/>
<dbReference type="GO" id="GO:0003676">
    <property type="term" value="F:nucleic acid binding"/>
    <property type="evidence" value="ECO:0007669"/>
    <property type="project" value="InterPro"/>
</dbReference>
<protein>
    <submittedName>
        <fullName evidence="1">Uncharacterized protein</fullName>
    </submittedName>
</protein>
<dbReference type="AlphaFoldDB" id="A0A182RLZ0"/>
<dbReference type="EnsemblMetazoa" id="AFUN007262-RA">
    <property type="protein sequence ID" value="AFUN007262-PA"/>
    <property type="gene ID" value="AFUN007262"/>
</dbReference>
<dbReference type="STRING" id="62324.A0A182RLZ0"/>
<reference evidence="1" key="1">
    <citation type="submission" date="2020-05" db="UniProtKB">
        <authorList>
            <consortium name="EnsemblMetazoa"/>
        </authorList>
    </citation>
    <scope>IDENTIFICATION</scope>
    <source>
        <strain evidence="1">FUMOZ</strain>
    </source>
</reference>
<dbReference type="PANTHER" id="PTHR47331:SF1">
    <property type="entry name" value="GAG-LIKE PROTEIN"/>
    <property type="match status" value="1"/>
</dbReference>
<sequence>VAKLTKRELLSFTMSIFDPLGLIIELTIPRQIVAKKPESLEIHTFVDASEEAFAACVYARSDNENSCIVRLIAGKSRVAPIKTMSIPRLELQAAVLGVRLTDTIVKELRIQVTSVTYWSDSQTVLSWINSKHRKYHQFVSHRISEILESSSINQWRYVPTKQNPADIGTKLVNDTRPWFDGPAFLWKEEKFWPKAHQASITSEELRVVAIHRENFIFEENYSTWERLLKHVTYLKKFTDFVKNKKIFEKRINNEDVTHAKNALYRKAQKEGFPEEIKALQNQKEIEKSSNIRTLMPYMDEHGVLRCKGRLHKRNSDQSCFPTRGE</sequence>